<comment type="caution">
    <text evidence="1">The sequence shown here is derived from an EMBL/GenBank/DDBJ whole genome shotgun (WGS) entry which is preliminary data.</text>
</comment>
<dbReference type="EMBL" id="CAJJDN010000035">
    <property type="protein sequence ID" value="CAD8077159.1"/>
    <property type="molecule type" value="Genomic_DNA"/>
</dbReference>
<sequence length="260" mass="31011">MIYFDKESQTNSSIYAIKLNIISKQKQQKRFILIQKSQVRLVRAKRFLAINEQLLDDTVILNFHIILQFLRYAILFDSWFIFLIKRLEAYLNIIKSTNIVKLNQTSYILESKAYNVLKSLIDKFTSQDQERKESDILESNFIIYIFLSTIGIAQYSQPKGLPKLQYISNLFKIQLSNELKIFKLLQQALIIRHRQIIHLLIQLYEDENENFIYRKPLQVDVKKRTKNELAQDTSIGRIFKQRKRVSILIILYLWVCLIQD</sequence>
<name>A0A8S1MBX3_9CILI</name>
<accession>A0A8S1MBX3</accession>
<dbReference type="Proteomes" id="UP000692954">
    <property type="component" value="Unassembled WGS sequence"/>
</dbReference>
<dbReference type="AlphaFoldDB" id="A0A8S1MBX3"/>
<evidence type="ECO:0000313" key="1">
    <source>
        <dbReference type="EMBL" id="CAD8077159.1"/>
    </source>
</evidence>
<reference evidence="1" key="1">
    <citation type="submission" date="2021-01" db="EMBL/GenBank/DDBJ databases">
        <authorList>
            <consortium name="Genoscope - CEA"/>
            <person name="William W."/>
        </authorList>
    </citation>
    <scope>NUCLEOTIDE SEQUENCE</scope>
</reference>
<gene>
    <name evidence="1" type="ORF">PSON_ATCC_30995.1.T0350356</name>
</gene>
<organism evidence="1 2">
    <name type="scientific">Paramecium sonneborni</name>
    <dbReference type="NCBI Taxonomy" id="65129"/>
    <lineage>
        <taxon>Eukaryota</taxon>
        <taxon>Sar</taxon>
        <taxon>Alveolata</taxon>
        <taxon>Ciliophora</taxon>
        <taxon>Intramacronucleata</taxon>
        <taxon>Oligohymenophorea</taxon>
        <taxon>Peniculida</taxon>
        <taxon>Parameciidae</taxon>
        <taxon>Paramecium</taxon>
    </lineage>
</organism>
<proteinExistence type="predicted"/>
<protein>
    <submittedName>
        <fullName evidence="1">Uncharacterized protein</fullName>
    </submittedName>
</protein>
<keyword evidence="2" id="KW-1185">Reference proteome</keyword>
<evidence type="ECO:0000313" key="2">
    <source>
        <dbReference type="Proteomes" id="UP000692954"/>
    </source>
</evidence>